<protein>
    <submittedName>
        <fullName evidence="2">Uncharacterized protein</fullName>
    </submittedName>
</protein>
<keyword evidence="1" id="KW-0472">Membrane</keyword>
<keyword evidence="1" id="KW-0812">Transmembrane</keyword>
<sequence length="157" mass="16807">MPSLSSVLKFLAVAGKFILLVFLAALAKERIDVISVVVRDRGWSDVLPLFQLALHLPLFWTGVLVPVALVSALWSAADVLALAAAPDRAAAGFLVLLKRVGYKLLLAAMMALTLVPSLENSILGGPHRLVYQGSLNFLIIAGIGIALIAWFGRRPKV</sequence>
<evidence type="ECO:0000256" key="1">
    <source>
        <dbReference type="SAM" id="Phobius"/>
    </source>
</evidence>
<keyword evidence="1" id="KW-1133">Transmembrane helix</keyword>
<organism evidence="2 3">
    <name type="scientific">Undibacterium piscinae</name>
    <dbReference type="NCBI Taxonomy" id="2495591"/>
    <lineage>
        <taxon>Bacteria</taxon>
        <taxon>Pseudomonadati</taxon>
        <taxon>Pseudomonadota</taxon>
        <taxon>Betaproteobacteria</taxon>
        <taxon>Burkholderiales</taxon>
        <taxon>Oxalobacteraceae</taxon>
        <taxon>Undibacterium</taxon>
    </lineage>
</organism>
<evidence type="ECO:0000313" key="3">
    <source>
        <dbReference type="Proteomes" id="UP000274350"/>
    </source>
</evidence>
<dbReference type="KEGG" id="upi:EJG51_004280"/>
<evidence type="ECO:0000313" key="2">
    <source>
        <dbReference type="EMBL" id="QJQ05200.1"/>
    </source>
</evidence>
<dbReference type="EMBL" id="CP051152">
    <property type="protein sequence ID" value="QJQ05200.1"/>
    <property type="molecule type" value="Genomic_DNA"/>
</dbReference>
<proteinExistence type="predicted"/>
<dbReference type="Proteomes" id="UP000274350">
    <property type="component" value="Chromosome"/>
</dbReference>
<name>A0A6M4A350_9BURK</name>
<feature type="transmembrane region" description="Helical" evidence="1">
    <location>
        <begin position="129"/>
        <end position="151"/>
    </location>
</feature>
<feature type="transmembrane region" description="Helical" evidence="1">
    <location>
        <begin position="47"/>
        <end position="73"/>
    </location>
</feature>
<reference evidence="2 3" key="1">
    <citation type="journal article" date="2019" name="Int. J. Syst. Evol. Microbiol.">
        <title>Undibacterium piscinae sp. nov., isolated from Korean shiner intestine.</title>
        <authorList>
            <person name="Lee S.Y."/>
            <person name="Kang W."/>
            <person name="Kim P.S."/>
            <person name="Kim H.S."/>
            <person name="Sung H."/>
            <person name="Shin N.R."/>
            <person name="Whon T.W."/>
            <person name="Yun J.H."/>
            <person name="Lee J.Y."/>
            <person name="Lee J.Y."/>
            <person name="Jung M.J."/>
            <person name="Jeong Y.S."/>
            <person name="Tak E.J."/>
            <person name="Han J.E."/>
            <person name="Hyun D.W."/>
            <person name="Kang M.S."/>
            <person name="Lee K.E."/>
            <person name="Lee B.H."/>
            <person name="Bae J.W."/>
        </authorList>
    </citation>
    <scope>NUCLEOTIDE SEQUENCE [LARGE SCALE GENOMIC DNA]</scope>
    <source>
        <strain evidence="2 3">S11R28</strain>
    </source>
</reference>
<gene>
    <name evidence="2" type="ORF">EJG51_004280</name>
</gene>
<keyword evidence="3" id="KW-1185">Reference proteome</keyword>
<accession>A0A6M4A350</accession>
<dbReference type="AlphaFoldDB" id="A0A6M4A350"/>
<feature type="transmembrane region" description="Helical" evidence="1">
    <location>
        <begin position="6"/>
        <end position="26"/>
    </location>
</feature>